<dbReference type="EMBL" id="FUEG01000013">
    <property type="protein sequence ID" value="SJL11013.1"/>
    <property type="molecule type" value="Genomic_DNA"/>
</dbReference>
<organism evidence="1 2">
    <name type="scientific">Armillaria ostoyae</name>
    <name type="common">Armillaria root rot fungus</name>
    <dbReference type="NCBI Taxonomy" id="47428"/>
    <lineage>
        <taxon>Eukaryota</taxon>
        <taxon>Fungi</taxon>
        <taxon>Dikarya</taxon>
        <taxon>Basidiomycota</taxon>
        <taxon>Agaricomycotina</taxon>
        <taxon>Agaricomycetes</taxon>
        <taxon>Agaricomycetidae</taxon>
        <taxon>Agaricales</taxon>
        <taxon>Marasmiineae</taxon>
        <taxon>Physalacriaceae</taxon>
        <taxon>Armillaria</taxon>
    </lineage>
</organism>
<reference evidence="2" key="1">
    <citation type="journal article" date="2017" name="Nat. Ecol. Evol.">
        <title>Genome expansion and lineage-specific genetic innovations in the forest pathogenic fungi Armillaria.</title>
        <authorList>
            <person name="Sipos G."/>
            <person name="Prasanna A.N."/>
            <person name="Walter M.C."/>
            <person name="O'Connor E."/>
            <person name="Balint B."/>
            <person name="Krizsan K."/>
            <person name="Kiss B."/>
            <person name="Hess J."/>
            <person name="Varga T."/>
            <person name="Slot J."/>
            <person name="Riley R."/>
            <person name="Boka B."/>
            <person name="Rigling D."/>
            <person name="Barry K."/>
            <person name="Lee J."/>
            <person name="Mihaltcheva S."/>
            <person name="LaButti K."/>
            <person name="Lipzen A."/>
            <person name="Waldron R."/>
            <person name="Moloney N.M."/>
            <person name="Sperisen C."/>
            <person name="Kredics L."/>
            <person name="Vagvoelgyi C."/>
            <person name="Patrignani A."/>
            <person name="Fitzpatrick D."/>
            <person name="Nagy I."/>
            <person name="Doyle S."/>
            <person name="Anderson J.B."/>
            <person name="Grigoriev I.V."/>
            <person name="Gueldener U."/>
            <person name="Muensterkoetter M."/>
            <person name="Nagy L.G."/>
        </authorList>
    </citation>
    <scope>NUCLEOTIDE SEQUENCE [LARGE SCALE GENOMIC DNA]</scope>
    <source>
        <strain evidence="2">C18/9</strain>
    </source>
</reference>
<sequence>MAPDEPWEYSRWSWSQIKGRPREFELTVDSRLLTYGLMIGVAIPSRFAKLERRSQLECTRPRRIVMIR</sequence>
<keyword evidence="2" id="KW-1185">Reference proteome</keyword>
<dbReference type="AlphaFoldDB" id="A0A284RQI5"/>
<evidence type="ECO:0000313" key="2">
    <source>
        <dbReference type="Proteomes" id="UP000219338"/>
    </source>
</evidence>
<dbReference type="Proteomes" id="UP000219338">
    <property type="component" value="Unassembled WGS sequence"/>
</dbReference>
<name>A0A284RQI5_ARMOS</name>
<proteinExistence type="predicted"/>
<gene>
    <name evidence="1" type="ORF">ARMOST_14413</name>
</gene>
<evidence type="ECO:0000313" key="1">
    <source>
        <dbReference type="EMBL" id="SJL11013.1"/>
    </source>
</evidence>
<accession>A0A284RQI5</accession>
<protein>
    <submittedName>
        <fullName evidence="1">Uncharacterized protein</fullName>
    </submittedName>
</protein>